<organism evidence="3 4">
    <name type="scientific">Microbacterium elymi</name>
    <dbReference type="NCBI Taxonomy" id="2909587"/>
    <lineage>
        <taxon>Bacteria</taxon>
        <taxon>Bacillati</taxon>
        <taxon>Actinomycetota</taxon>
        <taxon>Actinomycetes</taxon>
        <taxon>Micrococcales</taxon>
        <taxon>Microbacteriaceae</taxon>
        <taxon>Microbacterium</taxon>
    </lineage>
</organism>
<protein>
    <recommendedName>
        <fullName evidence="5">Cytochrome oxidase subunit II transmembrane region profile domain-containing protein</fullName>
    </recommendedName>
</protein>
<feature type="region of interest" description="Disordered" evidence="1">
    <location>
        <begin position="43"/>
        <end position="62"/>
    </location>
</feature>
<sequence length="62" mass="7173">MDNFWVAAFWSLIPTVVVLGLFLFILRSVVRMDRNERRTYAKVEAEERAKRGMPPAPPASEH</sequence>
<evidence type="ECO:0008006" key="5">
    <source>
        <dbReference type="Google" id="ProtNLM"/>
    </source>
</evidence>
<dbReference type="Proteomes" id="UP001054811">
    <property type="component" value="Chromosome"/>
</dbReference>
<name>A0ABY5NH67_9MICO</name>
<keyword evidence="4" id="KW-1185">Reference proteome</keyword>
<evidence type="ECO:0000313" key="3">
    <source>
        <dbReference type="EMBL" id="UUT34512.1"/>
    </source>
</evidence>
<keyword evidence="2" id="KW-1133">Transmembrane helix</keyword>
<feature type="transmembrane region" description="Helical" evidence="2">
    <location>
        <begin position="6"/>
        <end position="30"/>
    </location>
</feature>
<dbReference type="EMBL" id="CP091139">
    <property type="protein sequence ID" value="UUT34512.1"/>
    <property type="molecule type" value="Genomic_DNA"/>
</dbReference>
<proteinExistence type="predicted"/>
<reference evidence="3" key="1">
    <citation type="submission" date="2022-01" db="EMBL/GenBank/DDBJ databases">
        <title>Microbacterium eymi and Microbacterium rhizovicinus sp. nov., isolated from the rhizospheric soil of Elymus tsukushiensis, a plant native to the Dokdo Islands, Republic of Korea.</title>
        <authorList>
            <person name="Hwang Y.J."/>
        </authorList>
    </citation>
    <scope>NUCLEOTIDE SEQUENCE</scope>
    <source>
        <strain evidence="3">KUDC0405</strain>
    </source>
</reference>
<accession>A0ABY5NH67</accession>
<keyword evidence="2" id="KW-0472">Membrane</keyword>
<evidence type="ECO:0000313" key="4">
    <source>
        <dbReference type="Proteomes" id="UP001054811"/>
    </source>
</evidence>
<gene>
    <name evidence="3" type="ORF">L2X98_28635</name>
</gene>
<evidence type="ECO:0000256" key="1">
    <source>
        <dbReference type="SAM" id="MobiDB-lite"/>
    </source>
</evidence>
<dbReference type="RefSeq" id="WP_259611037.1">
    <property type="nucleotide sequence ID" value="NZ_CP091139.2"/>
</dbReference>
<evidence type="ECO:0000256" key="2">
    <source>
        <dbReference type="SAM" id="Phobius"/>
    </source>
</evidence>
<keyword evidence="2" id="KW-0812">Transmembrane</keyword>